<organism evidence="1 2">
    <name type="scientific">Kipferlia bialata</name>
    <dbReference type="NCBI Taxonomy" id="797122"/>
    <lineage>
        <taxon>Eukaryota</taxon>
        <taxon>Metamonada</taxon>
        <taxon>Carpediemonas-like organisms</taxon>
        <taxon>Kipferlia</taxon>
    </lineage>
</organism>
<evidence type="ECO:0000313" key="1">
    <source>
        <dbReference type="EMBL" id="GIQ88139.1"/>
    </source>
</evidence>
<protein>
    <submittedName>
        <fullName evidence="1">Uncharacterized protein</fullName>
    </submittedName>
</protein>
<gene>
    <name evidence="1" type="ORF">KIPB_010319</name>
</gene>
<name>A0A9K3GLI2_9EUKA</name>
<dbReference type="AlphaFoldDB" id="A0A9K3GLI2"/>
<comment type="caution">
    <text evidence="1">The sequence shown here is derived from an EMBL/GenBank/DDBJ whole genome shotgun (WGS) entry which is preliminary data.</text>
</comment>
<sequence>MLSGRQIFWRRWTLQWYIHTRTYPRETRSWLLSPPPQPRVFDHRCALSFSYSHCSEHLRHCFSTRLTPSYVEILLFPLHRRPPA</sequence>
<accession>A0A9K3GLI2</accession>
<evidence type="ECO:0000313" key="2">
    <source>
        <dbReference type="Proteomes" id="UP000265618"/>
    </source>
</evidence>
<dbReference type="Proteomes" id="UP000265618">
    <property type="component" value="Unassembled WGS sequence"/>
</dbReference>
<keyword evidence="2" id="KW-1185">Reference proteome</keyword>
<proteinExistence type="predicted"/>
<dbReference type="EMBL" id="BDIP01003802">
    <property type="protein sequence ID" value="GIQ88139.1"/>
    <property type="molecule type" value="Genomic_DNA"/>
</dbReference>
<reference evidence="1 2" key="1">
    <citation type="journal article" date="2018" name="PLoS ONE">
        <title>The draft genome of Kipferlia bialata reveals reductive genome evolution in fornicate parasites.</title>
        <authorList>
            <person name="Tanifuji G."/>
            <person name="Takabayashi S."/>
            <person name="Kume K."/>
            <person name="Takagi M."/>
            <person name="Nakayama T."/>
            <person name="Kamikawa R."/>
            <person name="Inagaki Y."/>
            <person name="Hashimoto T."/>
        </authorList>
    </citation>
    <scope>NUCLEOTIDE SEQUENCE [LARGE SCALE GENOMIC DNA]</scope>
    <source>
        <strain evidence="1">NY0173</strain>
    </source>
</reference>